<sequence>MGEQYGVDTSSLNINHNSSFPGTVNAEATIQGNKIDFAPGKDSEHNIKHEVGHFITNEKRGTPPKADAFVNGQPINTTDEKAADKIADAPLQRKTDTSFSNQNSQSNTPSSSPAPIQRLKDDDSNINISDLSYGQAHTYLTQVREKAINGEAHPNLTVSDTDLALLQARVDTTGADVTTLRCVEGEFVQATADQEVDFVGMSSCMAITCIMQDGSKIAAHDALENRVPGGGAVAKLAVLVEQHESTVNNVKAVGIGSCWGPHMETSQQLIDSIVMPEHFDGDVEAYKNLKLRAASIESNKDDFIQYLEDSLGNNATFKDIGRGGPKILANGDLYYYDKEEYYKELINKEAYDLFELTWTPVDVADVKEAVRTAFAGEGVYEANYFDQICQQNKLTLESMIKFT</sequence>
<evidence type="ECO:0000256" key="1">
    <source>
        <dbReference type="SAM" id="MobiDB-lite"/>
    </source>
</evidence>
<feature type="region of interest" description="Disordered" evidence="1">
    <location>
        <begin position="56"/>
        <end position="82"/>
    </location>
</feature>
<dbReference type="Proteomes" id="UP000004095">
    <property type="component" value="Unassembled WGS sequence"/>
</dbReference>
<protein>
    <recommendedName>
        <fullName evidence="4">DUF4157 domain-containing protein</fullName>
    </recommendedName>
</protein>
<proteinExistence type="predicted"/>
<evidence type="ECO:0000313" key="2">
    <source>
        <dbReference type="EMBL" id="EAY26344.1"/>
    </source>
</evidence>
<feature type="region of interest" description="Disordered" evidence="1">
    <location>
        <begin position="94"/>
        <end position="127"/>
    </location>
</feature>
<organism evidence="2 3">
    <name type="scientific">Microscilla marina ATCC 23134</name>
    <dbReference type="NCBI Taxonomy" id="313606"/>
    <lineage>
        <taxon>Bacteria</taxon>
        <taxon>Pseudomonadati</taxon>
        <taxon>Bacteroidota</taxon>
        <taxon>Cytophagia</taxon>
        <taxon>Cytophagales</taxon>
        <taxon>Microscillaceae</taxon>
        <taxon>Microscilla</taxon>
    </lineage>
</organism>
<name>A1ZTC2_MICM2</name>
<dbReference type="AlphaFoldDB" id="A1ZTC2"/>
<comment type="caution">
    <text evidence="2">The sequence shown here is derived from an EMBL/GenBank/DDBJ whole genome shotgun (WGS) entry which is preliminary data.</text>
</comment>
<feature type="compositionally biased region" description="Low complexity" evidence="1">
    <location>
        <begin position="97"/>
        <end position="113"/>
    </location>
</feature>
<evidence type="ECO:0000313" key="3">
    <source>
        <dbReference type="Proteomes" id="UP000004095"/>
    </source>
</evidence>
<dbReference type="EMBL" id="AAWS01000035">
    <property type="protein sequence ID" value="EAY26344.1"/>
    <property type="molecule type" value="Genomic_DNA"/>
</dbReference>
<gene>
    <name evidence="2" type="ORF">M23134_04622</name>
</gene>
<accession>A1ZTC2</accession>
<keyword evidence="3" id="KW-1185">Reference proteome</keyword>
<reference evidence="2 3" key="1">
    <citation type="submission" date="2007-01" db="EMBL/GenBank/DDBJ databases">
        <authorList>
            <person name="Haygood M."/>
            <person name="Podell S."/>
            <person name="Anderson C."/>
            <person name="Hopkinson B."/>
            <person name="Roe K."/>
            <person name="Barbeau K."/>
            <person name="Gaasterland T."/>
            <person name="Ferriera S."/>
            <person name="Johnson J."/>
            <person name="Kravitz S."/>
            <person name="Beeson K."/>
            <person name="Sutton G."/>
            <person name="Rogers Y.-H."/>
            <person name="Friedman R."/>
            <person name="Frazier M."/>
            <person name="Venter J.C."/>
        </authorList>
    </citation>
    <scope>NUCLEOTIDE SEQUENCE [LARGE SCALE GENOMIC DNA]</scope>
    <source>
        <strain evidence="2 3">ATCC 23134</strain>
    </source>
</reference>
<evidence type="ECO:0008006" key="4">
    <source>
        <dbReference type="Google" id="ProtNLM"/>
    </source>
</evidence>